<gene>
    <name evidence="1" type="ORF">TTEB3V08_LOCUS1142</name>
</gene>
<accession>A0A7R9FIB9</accession>
<dbReference type="GO" id="GO:0008081">
    <property type="term" value="F:phosphoric diester hydrolase activity"/>
    <property type="evidence" value="ECO:0007669"/>
    <property type="project" value="InterPro"/>
</dbReference>
<reference evidence="1" key="1">
    <citation type="submission" date="2020-11" db="EMBL/GenBank/DDBJ databases">
        <authorList>
            <person name="Tran Van P."/>
        </authorList>
    </citation>
    <scope>NUCLEOTIDE SEQUENCE</scope>
</reference>
<dbReference type="InterPro" id="IPR042158">
    <property type="entry name" value="PLCXD1/2/3"/>
</dbReference>
<proteinExistence type="predicted"/>
<evidence type="ECO:0000313" key="1">
    <source>
        <dbReference type="EMBL" id="CAD7452987.1"/>
    </source>
</evidence>
<name>A0A7R9FIB9_9NEOP</name>
<dbReference type="SUPFAM" id="SSF51695">
    <property type="entry name" value="PLC-like phosphodiesterases"/>
    <property type="match status" value="1"/>
</dbReference>
<dbReference type="InterPro" id="IPR051057">
    <property type="entry name" value="PI-PLC_domain"/>
</dbReference>
<dbReference type="PANTHER" id="PTHR13593:SF113">
    <property type="entry name" value="SI:DKEY-266F7.9"/>
    <property type="match status" value="1"/>
</dbReference>
<dbReference type="EMBL" id="OE000223">
    <property type="protein sequence ID" value="CAD7452987.1"/>
    <property type="molecule type" value="Genomic_DNA"/>
</dbReference>
<dbReference type="Gene3D" id="3.20.20.190">
    <property type="entry name" value="Phosphatidylinositol (PI) phosphodiesterase"/>
    <property type="match status" value="1"/>
</dbReference>
<sequence length="542" mass="59879">MIVCGQPFINHGTDNHDDCHAYMIVCGQPFINHGIDNHDDCHACMIVTPDQDSNLDLLVIGSLVQHESRAFDHAAAEANSCNIAKDLLSINIKTVQFVQSFALLTHVISVGTVTQSLNIEKKPKLGVSVVKMSEPFIHFSVNTVEEGLSSRCHATSVLTSQSVTEAPICDTCVFGLPLDSNKLTAGAGDFMERVELLVPRFSKRGMKNLLEFLSSSSSNFVHPTEIQTSISPSSAVELNTTSVLANYTTEEGSHDSGSYSLTRNSPISPDSLPLVRSLGRLFGPLVKRCVYHWSVTQHLTLTQQLQHGIRYFDLRVSSKPLSKDLYVVHGLYGDPIKAILDQVDIFLLNHPDEIVVLDFQHFYTLSDLDHSSLMTLIGHLFGARLCPMLRNLEMVTLNYMRSRGYQVIVIYRHEAARGDLNFWFSGAWPTPWPNTTSVSAMLTFLDHRLATRPPNSGFVTQCVLTPDIRYVLLHPLTSLEQSLALHCNKAILPWVSNQRPGAKGVNVVISDFVGSGLCDLTRMVVKLNSKLLANAQSSAVKL</sequence>
<dbReference type="PANTHER" id="PTHR13593">
    <property type="match status" value="1"/>
</dbReference>
<dbReference type="GO" id="GO:0006629">
    <property type="term" value="P:lipid metabolic process"/>
    <property type="evidence" value="ECO:0007669"/>
    <property type="project" value="InterPro"/>
</dbReference>
<evidence type="ECO:0008006" key="2">
    <source>
        <dbReference type="Google" id="ProtNLM"/>
    </source>
</evidence>
<protein>
    <recommendedName>
        <fullName evidence="2">PI-PLC X domain-containing protein 3</fullName>
    </recommendedName>
</protein>
<dbReference type="CDD" id="cd08616">
    <property type="entry name" value="PI-PLCXD1c"/>
    <property type="match status" value="1"/>
</dbReference>
<dbReference type="InterPro" id="IPR017946">
    <property type="entry name" value="PLC-like_Pdiesterase_TIM-brl"/>
</dbReference>
<organism evidence="1">
    <name type="scientific">Timema tahoe</name>
    <dbReference type="NCBI Taxonomy" id="61484"/>
    <lineage>
        <taxon>Eukaryota</taxon>
        <taxon>Metazoa</taxon>
        <taxon>Ecdysozoa</taxon>
        <taxon>Arthropoda</taxon>
        <taxon>Hexapoda</taxon>
        <taxon>Insecta</taxon>
        <taxon>Pterygota</taxon>
        <taxon>Neoptera</taxon>
        <taxon>Polyneoptera</taxon>
        <taxon>Phasmatodea</taxon>
        <taxon>Timematodea</taxon>
        <taxon>Timematoidea</taxon>
        <taxon>Timematidae</taxon>
        <taxon>Timema</taxon>
    </lineage>
</organism>
<dbReference type="AlphaFoldDB" id="A0A7R9FIB9"/>